<organism evidence="2 3">
    <name type="scientific">Bradyrhizobium nitroreducens</name>
    <dbReference type="NCBI Taxonomy" id="709803"/>
    <lineage>
        <taxon>Bacteria</taxon>
        <taxon>Pseudomonadati</taxon>
        <taxon>Pseudomonadota</taxon>
        <taxon>Alphaproteobacteria</taxon>
        <taxon>Hyphomicrobiales</taxon>
        <taxon>Nitrobacteraceae</taxon>
        <taxon>Bradyrhizobium</taxon>
    </lineage>
</organism>
<reference evidence="2 3" key="1">
    <citation type="submission" date="2015-06" db="EMBL/GenBank/DDBJ databases">
        <title>Comparative genome analysis of nirS-carrying Bradyrhizobium sp. strains.</title>
        <authorList>
            <person name="Ishii S."/>
            <person name="Jang J."/>
            <person name="Nishizawa T."/>
            <person name="Senoo K."/>
        </authorList>
    </citation>
    <scope>NUCLEOTIDE SEQUENCE [LARGE SCALE GENOMIC DNA]</scope>
    <source>
        <strain evidence="2 3">TSA1</strain>
    </source>
</reference>
<keyword evidence="3" id="KW-1185">Reference proteome</keyword>
<proteinExistence type="predicted"/>
<dbReference type="SMART" id="SM00347">
    <property type="entry name" value="HTH_MARR"/>
    <property type="match status" value="1"/>
</dbReference>
<dbReference type="RefSeq" id="WP_100175593.1">
    <property type="nucleotide sequence ID" value="NZ_LFJC01000003.1"/>
</dbReference>
<dbReference type="PROSITE" id="PS50995">
    <property type="entry name" value="HTH_MARR_2"/>
    <property type="match status" value="1"/>
</dbReference>
<dbReference type="Pfam" id="PF01047">
    <property type="entry name" value="MarR"/>
    <property type="match status" value="1"/>
</dbReference>
<dbReference type="PANTHER" id="PTHR33164">
    <property type="entry name" value="TRANSCRIPTIONAL REGULATOR, MARR FAMILY"/>
    <property type="match status" value="1"/>
</dbReference>
<dbReference type="EMBL" id="LFJC01000003">
    <property type="protein sequence ID" value="PIT00369.1"/>
    <property type="molecule type" value="Genomic_DNA"/>
</dbReference>
<feature type="domain" description="HTH marR-type" evidence="1">
    <location>
        <begin position="1"/>
        <end position="141"/>
    </location>
</feature>
<evidence type="ECO:0000259" key="1">
    <source>
        <dbReference type="PROSITE" id="PS50995"/>
    </source>
</evidence>
<dbReference type="InterPro" id="IPR036388">
    <property type="entry name" value="WH-like_DNA-bd_sf"/>
</dbReference>
<dbReference type="InterPro" id="IPR036390">
    <property type="entry name" value="WH_DNA-bd_sf"/>
</dbReference>
<protein>
    <recommendedName>
        <fullName evidence="1">HTH marR-type domain-containing protein</fullName>
    </recommendedName>
</protein>
<evidence type="ECO:0000313" key="2">
    <source>
        <dbReference type="EMBL" id="PIT00369.1"/>
    </source>
</evidence>
<gene>
    <name evidence="2" type="ORF">TSA1_06070</name>
</gene>
<dbReference type="GO" id="GO:0003700">
    <property type="term" value="F:DNA-binding transcription factor activity"/>
    <property type="evidence" value="ECO:0007669"/>
    <property type="project" value="InterPro"/>
</dbReference>
<dbReference type="PANTHER" id="PTHR33164:SF89">
    <property type="entry name" value="MARR FAMILY REGULATORY PROTEIN"/>
    <property type="match status" value="1"/>
</dbReference>
<comment type="caution">
    <text evidence="2">The sequence shown here is derived from an EMBL/GenBank/DDBJ whole genome shotgun (WGS) entry which is preliminary data.</text>
</comment>
<accession>A0A2M6U709</accession>
<dbReference type="SUPFAM" id="SSF46785">
    <property type="entry name" value="Winged helix' DNA-binding domain"/>
    <property type="match status" value="1"/>
</dbReference>
<dbReference type="InterPro" id="IPR039422">
    <property type="entry name" value="MarR/SlyA-like"/>
</dbReference>
<dbReference type="Proteomes" id="UP000228930">
    <property type="component" value="Unassembled WGS sequence"/>
</dbReference>
<dbReference type="GO" id="GO:0006950">
    <property type="term" value="P:response to stress"/>
    <property type="evidence" value="ECO:0007669"/>
    <property type="project" value="TreeGrafter"/>
</dbReference>
<dbReference type="InterPro" id="IPR000835">
    <property type="entry name" value="HTH_MarR-typ"/>
</dbReference>
<dbReference type="Gene3D" id="1.10.10.10">
    <property type="entry name" value="Winged helix-like DNA-binding domain superfamily/Winged helix DNA-binding domain"/>
    <property type="match status" value="1"/>
</dbReference>
<dbReference type="AlphaFoldDB" id="A0A2M6U709"/>
<name>A0A2M6U709_9BRAD</name>
<sequence>MKKLTYSLEDRIPYLTNRVASAINEVFSRDLAERDLTIGNWRVLTVLHDAGEQKLIDLSMHTGIDASTLSRLTESMQRRRLIAKKRSKLSKREISVALADRGRELVEELTPRALQYENIMLDGLSEKEVDNTRKLLRTMYQRMIDFKKSNL</sequence>
<evidence type="ECO:0000313" key="3">
    <source>
        <dbReference type="Proteomes" id="UP000228930"/>
    </source>
</evidence>